<sequence length="165" mass="17494">MALTPKKRRFIDAVRGGASNRDAAIAAGCPEKTASAAGSRLAKDPDVVNELHKLNALHPVKGGVKPPPPEETNEAPDDDVEPAGFDLGAALLHRDPKDFLLAVMNDVGSEPKLRVDAAKALMPFLHPRKGEGGKKEERQKAAEQAASKFTRQAPPRLAAANGKKV</sequence>
<feature type="region of interest" description="Disordered" evidence="1">
    <location>
        <begin position="125"/>
        <end position="165"/>
    </location>
</feature>
<dbReference type="InterPro" id="IPR038713">
    <property type="entry name" value="Terminase_Gp1_N_sf"/>
</dbReference>
<comment type="caution">
    <text evidence="2">The sequence shown here is derived from an EMBL/GenBank/DDBJ whole genome shotgun (WGS) entry which is preliminary data.</text>
</comment>
<dbReference type="AlphaFoldDB" id="A0A7W2JWC6"/>
<feature type="compositionally biased region" description="Acidic residues" evidence="1">
    <location>
        <begin position="71"/>
        <end position="81"/>
    </location>
</feature>
<proteinExistence type="predicted"/>
<evidence type="ECO:0000313" key="2">
    <source>
        <dbReference type="EMBL" id="MBA6066361.1"/>
    </source>
</evidence>
<dbReference type="GO" id="GO:0051276">
    <property type="term" value="P:chromosome organization"/>
    <property type="evidence" value="ECO:0007669"/>
    <property type="project" value="InterPro"/>
</dbReference>
<organism evidence="2 3">
    <name type="scientific">Pseudomonas mosselii</name>
    <dbReference type="NCBI Taxonomy" id="78327"/>
    <lineage>
        <taxon>Bacteria</taxon>
        <taxon>Pseudomonadati</taxon>
        <taxon>Pseudomonadota</taxon>
        <taxon>Gammaproteobacteria</taxon>
        <taxon>Pseudomonadales</taxon>
        <taxon>Pseudomonadaceae</taxon>
        <taxon>Pseudomonas</taxon>
    </lineage>
</organism>
<dbReference type="InterPro" id="IPR005335">
    <property type="entry name" value="Terminase_ssu"/>
</dbReference>
<evidence type="ECO:0000313" key="3">
    <source>
        <dbReference type="Proteomes" id="UP000541770"/>
    </source>
</evidence>
<dbReference type="Proteomes" id="UP000541770">
    <property type="component" value="Unassembled WGS sequence"/>
</dbReference>
<gene>
    <name evidence="2" type="ORF">H4C75_16585</name>
</gene>
<feature type="region of interest" description="Disordered" evidence="1">
    <location>
        <begin position="54"/>
        <end position="84"/>
    </location>
</feature>
<protein>
    <submittedName>
        <fullName evidence="2">Terminase small subunit</fullName>
    </submittedName>
</protein>
<dbReference type="RefSeq" id="WP_182323591.1">
    <property type="nucleotide sequence ID" value="NZ_JACGDE010000011.1"/>
</dbReference>
<reference evidence="2 3" key="1">
    <citation type="submission" date="2020-07" db="EMBL/GenBank/DDBJ databases">
        <title>Diversity of carbapenemase encoding genes among Pseudomonas putida group clinical isolates in a tertiary Brazilian hospital.</title>
        <authorList>
            <person name="Alberto-Lei F."/>
            <person name="Nodari C.S."/>
            <person name="Streling A.P."/>
            <person name="Paulino J.T."/>
            <person name="Bessa-Neto F.O."/>
            <person name="Cayo R."/>
            <person name="Gales A.C."/>
        </authorList>
    </citation>
    <scope>NUCLEOTIDE SEQUENCE [LARGE SCALE GENOMIC DNA]</scope>
    <source>
        <strain evidence="2 3">14802</strain>
    </source>
</reference>
<accession>A0A7W2JWC6</accession>
<name>A0A7W2JWC6_9PSED</name>
<dbReference type="EMBL" id="JACGDE010000011">
    <property type="protein sequence ID" value="MBA6066361.1"/>
    <property type="molecule type" value="Genomic_DNA"/>
</dbReference>
<dbReference type="Pfam" id="PF03592">
    <property type="entry name" value="Terminase_2"/>
    <property type="match status" value="1"/>
</dbReference>
<evidence type="ECO:0000256" key="1">
    <source>
        <dbReference type="SAM" id="MobiDB-lite"/>
    </source>
</evidence>
<dbReference type="Gene3D" id="1.10.10.1400">
    <property type="entry name" value="Terminase, small subunit, N-terminal DNA-binding domain, HTH motif"/>
    <property type="match status" value="1"/>
</dbReference>
<feature type="compositionally biased region" description="Basic and acidic residues" evidence="1">
    <location>
        <begin position="128"/>
        <end position="141"/>
    </location>
</feature>